<protein>
    <submittedName>
        <fullName evidence="2">Uncharacterized protein</fullName>
    </submittedName>
</protein>
<evidence type="ECO:0000313" key="2">
    <source>
        <dbReference type="EMBL" id="KAE8756716.1"/>
    </source>
</evidence>
<accession>A0A6N6W8G1</accession>
<evidence type="ECO:0000313" key="3">
    <source>
        <dbReference type="Proteomes" id="UP000463700"/>
    </source>
</evidence>
<feature type="region of interest" description="Disordered" evidence="1">
    <location>
        <begin position="193"/>
        <end position="219"/>
    </location>
</feature>
<feature type="compositionally biased region" description="Polar residues" evidence="1">
    <location>
        <begin position="209"/>
        <end position="219"/>
    </location>
</feature>
<sequence>MNLKITYPNDFPLHGLDRDMFETKLRNALRFCFYGNTVRQLADRVDARRARVVPDALPLRQIADEHAFEDCMTLDGCRIDDMSAPLRRNLLRIVGARIGLTISEWGDSALPSLDEPANHAVGNATESYATNRQSAEPAPIPQRLAPRTSRILLATGLCAAAIGGAAWRLTRPAAPLSATVVSTSPAQTLRELASSVPDDRRPYRVSVQIEPQDTGTTPR</sequence>
<reference evidence="2 3" key="1">
    <citation type="journal article" date="2020" name="Int. J. Syst. Evol. Microbiol.">
        <title>Paraburkholderia madseniana sp. nov., a phenolic acid-degrading bacterium isolated from acidic forest soil.</title>
        <authorList>
            <person name="Wilhelm R.C."/>
            <person name="Murphy S.J.L."/>
            <person name="Feriancek N.M."/>
            <person name="Karasz D.C."/>
            <person name="DeRito C.M."/>
            <person name="Newman J.D."/>
            <person name="Buckley D.H."/>
        </authorList>
    </citation>
    <scope>NUCLEOTIDE SEQUENCE [LARGE SCALE GENOMIC DNA]</scope>
    <source>
        <strain evidence="2 3">RP11</strain>
    </source>
</reference>
<proteinExistence type="predicted"/>
<dbReference type="OrthoDB" id="9000857at2"/>
<organism evidence="2 3">
    <name type="scientific">Paraburkholderia madseniana</name>
    <dbReference type="NCBI Taxonomy" id="2599607"/>
    <lineage>
        <taxon>Bacteria</taxon>
        <taxon>Pseudomonadati</taxon>
        <taxon>Pseudomonadota</taxon>
        <taxon>Betaproteobacteria</taxon>
        <taxon>Burkholderiales</taxon>
        <taxon>Burkholderiaceae</taxon>
        <taxon>Paraburkholderia</taxon>
    </lineage>
</organism>
<dbReference type="RefSeq" id="WP_154564442.1">
    <property type="nucleotide sequence ID" value="NZ_VOSW01000058.1"/>
</dbReference>
<evidence type="ECO:0000256" key="1">
    <source>
        <dbReference type="SAM" id="MobiDB-lite"/>
    </source>
</evidence>
<dbReference type="AlphaFoldDB" id="A0A6N6W8G1"/>
<name>A0A6N6W8G1_9BURK</name>
<gene>
    <name evidence="2" type="ORF">FSO04_27455</name>
</gene>
<dbReference type="Proteomes" id="UP000463700">
    <property type="component" value="Unassembled WGS sequence"/>
</dbReference>
<comment type="caution">
    <text evidence="2">The sequence shown here is derived from an EMBL/GenBank/DDBJ whole genome shotgun (WGS) entry which is preliminary data.</text>
</comment>
<dbReference type="EMBL" id="VOSW01000058">
    <property type="protein sequence ID" value="KAE8756716.1"/>
    <property type="molecule type" value="Genomic_DNA"/>
</dbReference>